<dbReference type="PROSITE" id="PS51015">
    <property type="entry name" value="YDG"/>
    <property type="match status" value="1"/>
</dbReference>
<dbReference type="GO" id="GO:0016567">
    <property type="term" value="P:protein ubiquitination"/>
    <property type="evidence" value="ECO:0007669"/>
    <property type="project" value="TreeGrafter"/>
</dbReference>
<proteinExistence type="predicted"/>
<dbReference type="SUPFAM" id="SSF88697">
    <property type="entry name" value="PUA domain-like"/>
    <property type="match status" value="1"/>
</dbReference>
<dbReference type="Pfam" id="PF02182">
    <property type="entry name" value="SAD_SRA"/>
    <property type="match status" value="1"/>
</dbReference>
<organism evidence="5 6">
    <name type="scientific">Cercospora zeae-maydis SCOH1-5</name>
    <dbReference type="NCBI Taxonomy" id="717836"/>
    <lineage>
        <taxon>Eukaryota</taxon>
        <taxon>Fungi</taxon>
        <taxon>Dikarya</taxon>
        <taxon>Ascomycota</taxon>
        <taxon>Pezizomycotina</taxon>
        <taxon>Dothideomycetes</taxon>
        <taxon>Dothideomycetidae</taxon>
        <taxon>Mycosphaerellales</taxon>
        <taxon>Mycosphaerellaceae</taxon>
        <taxon>Cercospora</taxon>
    </lineage>
</organism>
<evidence type="ECO:0000259" key="4">
    <source>
        <dbReference type="PROSITE" id="PS51015"/>
    </source>
</evidence>
<evidence type="ECO:0000256" key="2">
    <source>
        <dbReference type="PROSITE-ProRule" id="PRU00358"/>
    </source>
</evidence>
<accession>A0A6A6FHE3</accession>
<dbReference type="Proteomes" id="UP000799539">
    <property type="component" value="Unassembled WGS sequence"/>
</dbReference>
<dbReference type="PANTHER" id="PTHR14140">
    <property type="entry name" value="E3 UBIQUITIN-PROTEIN LIGASE UHRF-RELATED"/>
    <property type="match status" value="1"/>
</dbReference>
<dbReference type="AlphaFoldDB" id="A0A6A6FHE3"/>
<dbReference type="InterPro" id="IPR003105">
    <property type="entry name" value="SRA_YDG"/>
</dbReference>
<dbReference type="InterPro" id="IPR015947">
    <property type="entry name" value="PUA-like_sf"/>
</dbReference>
<evidence type="ECO:0000256" key="3">
    <source>
        <dbReference type="SAM" id="MobiDB-lite"/>
    </source>
</evidence>
<evidence type="ECO:0000313" key="6">
    <source>
        <dbReference type="Proteomes" id="UP000799539"/>
    </source>
</evidence>
<name>A0A6A6FHE3_9PEZI</name>
<feature type="domain" description="YDG" evidence="4">
    <location>
        <begin position="145"/>
        <end position="292"/>
    </location>
</feature>
<gene>
    <name evidence="5" type="ORF">CERZMDRAFT_84499</name>
</gene>
<dbReference type="PANTHER" id="PTHR14140:SF27">
    <property type="entry name" value="OS04G0289800 PROTEIN"/>
    <property type="match status" value="1"/>
</dbReference>
<sequence>MSAHEANYADHERSLRSVIDEKSFIQYLKQEHNHVVVPLQTRSFAAGLAGNPGKANETASALLARLRALLDMLKDAPMTSDLCNNVEKVTFGKTLDIICTDAAFNDSACKEAAQELKNRYAQPFFGARDTVTVGPSKGTAKCAKYWHNGLTPGQTWPKSDAVREAGGHGPPQGGIYGHPLSGAFSITLKNGESGPGSLNRDEGIKLLYGTRGGASEEDKKTLPAPSRETYSLRASIRTKVPVRVFRFASESAKQVGLGPATGWRYDGLYKITGVQEAVNEKHGKFEQFTLERLSLRDNKGWSFDDCCSGTKSSDEEARKQTKERLETDEEVAAAKAERTLFEDLNEQPGSGGGNVPGEVAED</sequence>
<reference evidence="5" key="1">
    <citation type="journal article" date="2020" name="Stud. Mycol.">
        <title>101 Dothideomycetes genomes: a test case for predicting lifestyles and emergence of pathogens.</title>
        <authorList>
            <person name="Haridas S."/>
            <person name="Albert R."/>
            <person name="Binder M."/>
            <person name="Bloem J."/>
            <person name="Labutti K."/>
            <person name="Salamov A."/>
            <person name="Andreopoulos B."/>
            <person name="Baker S."/>
            <person name="Barry K."/>
            <person name="Bills G."/>
            <person name="Bluhm B."/>
            <person name="Cannon C."/>
            <person name="Castanera R."/>
            <person name="Culley D."/>
            <person name="Daum C."/>
            <person name="Ezra D."/>
            <person name="Gonzalez J."/>
            <person name="Henrissat B."/>
            <person name="Kuo A."/>
            <person name="Liang C."/>
            <person name="Lipzen A."/>
            <person name="Lutzoni F."/>
            <person name="Magnuson J."/>
            <person name="Mondo S."/>
            <person name="Nolan M."/>
            <person name="Ohm R."/>
            <person name="Pangilinan J."/>
            <person name="Park H.-J."/>
            <person name="Ramirez L."/>
            <person name="Alfaro M."/>
            <person name="Sun H."/>
            <person name="Tritt A."/>
            <person name="Yoshinaga Y."/>
            <person name="Zwiers L.-H."/>
            <person name="Turgeon B."/>
            <person name="Goodwin S."/>
            <person name="Spatafora J."/>
            <person name="Crous P."/>
            <person name="Grigoriev I."/>
        </authorList>
    </citation>
    <scope>NUCLEOTIDE SEQUENCE</scope>
    <source>
        <strain evidence="5">SCOH1-5</strain>
    </source>
</reference>
<dbReference type="Gene3D" id="2.30.280.10">
    <property type="entry name" value="SRA-YDG"/>
    <property type="match status" value="1"/>
</dbReference>
<feature type="region of interest" description="Disordered" evidence="3">
    <location>
        <begin position="306"/>
        <end position="362"/>
    </location>
</feature>
<evidence type="ECO:0000313" key="5">
    <source>
        <dbReference type="EMBL" id="KAF2212897.1"/>
    </source>
</evidence>
<dbReference type="OrthoDB" id="2270193at2759"/>
<evidence type="ECO:0000256" key="1">
    <source>
        <dbReference type="ARBA" id="ARBA00023242"/>
    </source>
</evidence>
<dbReference type="GO" id="GO:0061630">
    <property type="term" value="F:ubiquitin protein ligase activity"/>
    <property type="evidence" value="ECO:0007669"/>
    <property type="project" value="TreeGrafter"/>
</dbReference>
<dbReference type="InterPro" id="IPR045134">
    <property type="entry name" value="UHRF1/2-like"/>
</dbReference>
<keyword evidence="1 2" id="KW-0539">Nucleus</keyword>
<dbReference type="EMBL" id="ML992672">
    <property type="protein sequence ID" value="KAF2212897.1"/>
    <property type="molecule type" value="Genomic_DNA"/>
</dbReference>
<protein>
    <recommendedName>
        <fullName evidence="4">YDG domain-containing protein</fullName>
    </recommendedName>
</protein>
<dbReference type="SMART" id="SM00466">
    <property type="entry name" value="SRA"/>
    <property type="match status" value="1"/>
</dbReference>
<dbReference type="GO" id="GO:0044027">
    <property type="term" value="P:negative regulation of gene expression via chromosomal CpG island methylation"/>
    <property type="evidence" value="ECO:0007669"/>
    <property type="project" value="TreeGrafter"/>
</dbReference>
<dbReference type="GO" id="GO:0005634">
    <property type="term" value="C:nucleus"/>
    <property type="evidence" value="ECO:0007669"/>
    <property type="project" value="UniProtKB-SubCell"/>
</dbReference>
<dbReference type="InterPro" id="IPR036987">
    <property type="entry name" value="SRA-YDG_sf"/>
</dbReference>
<comment type="subcellular location">
    <subcellularLocation>
        <location evidence="2">Nucleus</location>
    </subcellularLocation>
</comment>
<feature type="compositionally biased region" description="Basic and acidic residues" evidence="3">
    <location>
        <begin position="312"/>
        <end position="325"/>
    </location>
</feature>
<keyword evidence="6" id="KW-1185">Reference proteome</keyword>